<dbReference type="PRINTS" id="PR00344">
    <property type="entry name" value="BCTRLSENSOR"/>
</dbReference>
<evidence type="ECO:0000256" key="6">
    <source>
        <dbReference type="ARBA" id="ARBA00023012"/>
    </source>
</evidence>
<dbReference type="PANTHER" id="PTHR43395">
    <property type="entry name" value="SENSOR HISTIDINE KINASE CHEA"/>
    <property type="match status" value="1"/>
</dbReference>
<dbReference type="SMART" id="SM01231">
    <property type="entry name" value="H-kinase_dim"/>
    <property type="match status" value="1"/>
</dbReference>
<dbReference type="SMART" id="SM00387">
    <property type="entry name" value="HATPase_c"/>
    <property type="match status" value="1"/>
</dbReference>
<dbReference type="CDD" id="cd16916">
    <property type="entry name" value="HATPase_CheA-like"/>
    <property type="match status" value="1"/>
</dbReference>
<dbReference type="InterPro" id="IPR008207">
    <property type="entry name" value="Sig_transdc_His_kin_Hpt_dom"/>
</dbReference>
<keyword evidence="6" id="KW-0902">Two-component regulatory system</keyword>
<evidence type="ECO:0000259" key="9">
    <source>
        <dbReference type="PROSITE" id="PS50851"/>
    </source>
</evidence>
<sequence length="774" mass="82127">MAPGMDGALAGSEAAELAASFVEESLALIEQANAALLTLEADPDDREAINALFRSVHSIKGAAGLFDLPALIHLVHAGEDLLGAVRDGKLRVNAAMVDELLAGLDYVTRWIGMFQAHGALPPEKMDIARRFAAAYRARLDAIAPAAATPGAGPEAGPEAVPEPGVRHAWAEAARATLAGEGAGEGAPDTAGVSVEYTPDEGCFFSGEDPLRVALATPGLAWLDIAPREAWPERARFDPYACNLRIRLIACADRAEVEHHFRYMPESVTLAALGPAPAPEPESAAAPAPAIVLPPLAVELLEAQRRALAMPGRQDQVEDIAAVVRNIAASCAMPCPLGVDHADAARVSAAIAALLDATRAASLPDAAAAPLPEGGPVGGAGGASRGEAAERTLRVEQGKVDLLMNLVGELVVAKNALPFLARDAEMRFNSRELSREIKDKYAVIDRITRQMQNAVMDIRMMPVSDLFKRFPRLVRDIARKQDKLVRLEIEGESTEADKNIIEALAEPLTHILRNSLDHGIETPAQRLAHGKAETATIRLVAFQEGDSVVIDVIDDGRGIDPEQLRIKAVERGLIDAERAAQLADAQAVQLVFLPGFSTAETISDLSGRGVGMDAVRAAVERFGGAVSLESRLGQGVTVRLRLPLSMAVTRVLTVELAGQLYGVPMDLVVETVRLDPGAIRRLKQSEAVVLRDQVIPIARLRRLLGMEDVATPLESVLILRIGPATIGLVIDDFGTGMDIILKPFSGILANMSGFSGTAVLGDGRVLLVLNLKEIL</sequence>
<comment type="catalytic activity">
    <reaction evidence="1">
        <text>ATP + protein L-histidine = ADP + protein N-phospho-L-histidine.</text>
        <dbReference type="EC" id="2.7.13.3"/>
    </reaction>
</comment>
<gene>
    <name evidence="11" type="ORF">ACFOOT_08280</name>
</gene>
<dbReference type="Pfam" id="PF01584">
    <property type="entry name" value="CheW"/>
    <property type="match status" value="1"/>
</dbReference>
<dbReference type="CDD" id="cd00088">
    <property type="entry name" value="HPT"/>
    <property type="match status" value="1"/>
</dbReference>
<dbReference type="SMART" id="SM00073">
    <property type="entry name" value="HPT"/>
    <property type="match status" value="1"/>
</dbReference>
<dbReference type="InterPro" id="IPR036097">
    <property type="entry name" value="HisK_dim/P_sf"/>
</dbReference>
<dbReference type="InterPro" id="IPR037006">
    <property type="entry name" value="CheA-like_homodim_sf"/>
</dbReference>
<evidence type="ECO:0000313" key="11">
    <source>
        <dbReference type="EMBL" id="MFC3671420.1"/>
    </source>
</evidence>
<dbReference type="InterPro" id="IPR051315">
    <property type="entry name" value="Bact_Chemotaxis_CheA"/>
</dbReference>
<dbReference type="PROSITE" id="PS50851">
    <property type="entry name" value="CHEW"/>
    <property type="match status" value="1"/>
</dbReference>
<proteinExistence type="predicted"/>
<dbReference type="InterPro" id="IPR004105">
    <property type="entry name" value="CheA-like_dim"/>
</dbReference>
<dbReference type="InterPro" id="IPR036890">
    <property type="entry name" value="HATPase_C_sf"/>
</dbReference>
<dbReference type="SUPFAM" id="SSF55874">
    <property type="entry name" value="ATPase domain of HSP90 chaperone/DNA topoisomerase II/histidine kinase"/>
    <property type="match status" value="1"/>
</dbReference>
<evidence type="ECO:0000256" key="5">
    <source>
        <dbReference type="ARBA" id="ARBA00022777"/>
    </source>
</evidence>
<feature type="domain" description="HPt" evidence="10">
    <location>
        <begin position="10"/>
        <end position="114"/>
    </location>
</feature>
<dbReference type="InterPro" id="IPR036641">
    <property type="entry name" value="HPT_dom_sf"/>
</dbReference>
<dbReference type="Gene3D" id="3.30.565.10">
    <property type="entry name" value="Histidine kinase-like ATPase, C-terminal domain"/>
    <property type="match status" value="1"/>
</dbReference>
<comment type="caution">
    <text evidence="11">The sequence shown here is derived from an EMBL/GenBank/DDBJ whole genome shotgun (WGS) entry which is preliminary data.</text>
</comment>
<dbReference type="Pfam" id="PF02518">
    <property type="entry name" value="HATPase_c"/>
    <property type="match status" value="1"/>
</dbReference>
<dbReference type="GO" id="GO:0004673">
    <property type="term" value="F:protein histidine kinase activity"/>
    <property type="evidence" value="ECO:0007669"/>
    <property type="project" value="UniProtKB-EC"/>
</dbReference>
<dbReference type="SUPFAM" id="SSF50341">
    <property type="entry name" value="CheW-like"/>
    <property type="match status" value="1"/>
</dbReference>
<dbReference type="Gene3D" id="1.20.120.160">
    <property type="entry name" value="HPT domain"/>
    <property type="match status" value="1"/>
</dbReference>
<dbReference type="SMART" id="SM00260">
    <property type="entry name" value="CheW"/>
    <property type="match status" value="1"/>
</dbReference>
<dbReference type="InterPro" id="IPR036061">
    <property type="entry name" value="CheW-like_dom_sf"/>
</dbReference>
<keyword evidence="5" id="KW-0418">Kinase</keyword>
<keyword evidence="3 7" id="KW-0597">Phosphoprotein</keyword>
<evidence type="ECO:0000256" key="1">
    <source>
        <dbReference type="ARBA" id="ARBA00000085"/>
    </source>
</evidence>
<dbReference type="Gene3D" id="2.30.30.40">
    <property type="entry name" value="SH3 Domains"/>
    <property type="match status" value="1"/>
</dbReference>
<dbReference type="SUPFAM" id="SSF47226">
    <property type="entry name" value="Histidine-containing phosphotransfer domain, HPT domain"/>
    <property type="match status" value="1"/>
</dbReference>
<feature type="domain" description="Histidine kinase" evidence="8">
    <location>
        <begin position="400"/>
        <end position="645"/>
    </location>
</feature>
<evidence type="ECO:0000313" key="12">
    <source>
        <dbReference type="Proteomes" id="UP001595683"/>
    </source>
</evidence>
<organism evidence="11 12">
    <name type="scientific">Novosphingobium pokkalii</name>
    <dbReference type="NCBI Taxonomy" id="1770194"/>
    <lineage>
        <taxon>Bacteria</taxon>
        <taxon>Pseudomonadati</taxon>
        <taxon>Pseudomonadota</taxon>
        <taxon>Alphaproteobacteria</taxon>
        <taxon>Sphingomonadales</taxon>
        <taxon>Sphingomonadaceae</taxon>
        <taxon>Novosphingobium</taxon>
    </lineage>
</organism>
<dbReference type="PROSITE" id="PS50109">
    <property type="entry name" value="HIS_KIN"/>
    <property type="match status" value="1"/>
</dbReference>
<dbReference type="InterPro" id="IPR005467">
    <property type="entry name" value="His_kinase_dom"/>
</dbReference>
<dbReference type="InterPro" id="IPR003594">
    <property type="entry name" value="HATPase_dom"/>
</dbReference>
<name>A0ABV7V1W2_9SPHN</name>
<dbReference type="Pfam" id="PF01627">
    <property type="entry name" value="Hpt"/>
    <property type="match status" value="1"/>
</dbReference>
<accession>A0ABV7V1W2</accession>
<dbReference type="PROSITE" id="PS50894">
    <property type="entry name" value="HPT"/>
    <property type="match status" value="1"/>
</dbReference>
<dbReference type="InterPro" id="IPR004358">
    <property type="entry name" value="Sig_transdc_His_kin-like_C"/>
</dbReference>
<evidence type="ECO:0000256" key="7">
    <source>
        <dbReference type="PROSITE-ProRule" id="PRU00110"/>
    </source>
</evidence>
<dbReference type="PANTHER" id="PTHR43395:SF1">
    <property type="entry name" value="CHEMOTAXIS PROTEIN CHEA"/>
    <property type="match status" value="1"/>
</dbReference>
<feature type="domain" description="CheW-like" evidence="9">
    <location>
        <begin position="647"/>
        <end position="774"/>
    </location>
</feature>
<reference evidence="12" key="1">
    <citation type="journal article" date="2019" name="Int. J. Syst. Evol. Microbiol.">
        <title>The Global Catalogue of Microorganisms (GCM) 10K type strain sequencing project: providing services to taxonomists for standard genome sequencing and annotation.</title>
        <authorList>
            <consortium name="The Broad Institute Genomics Platform"/>
            <consortium name="The Broad Institute Genome Sequencing Center for Infectious Disease"/>
            <person name="Wu L."/>
            <person name="Ma J."/>
        </authorList>
    </citation>
    <scope>NUCLEOTIDE SEQUENCE [LARGE SCALE GENOMIC DNA]</scope>
    <source>
        <strain evidence="12">KCTC 42224</strain>
    </source>
</reference>
<dbReference type="EMBL" id="JBHRYE010000012">
    <property type="protein sequence ID" value="MFC3671420.1"/>
    <property type="molecule type" value="Genomic_DNA"/>
</dbReference>
<evidence type="ECO:0000256" key="3">
    <source>
        <dbReference type="ARBA" id="ARBA00022553"/>
    </source>
</evidence>
<protein>
    <recommendedName>
        <fullName evidence="2">histidine kinase</fullName>
        <ecNumber evidence="2">2.7.13.3</ecNumber>
    </recommendedName>
</protein>
<feature type="modified residue" description="Phosphohistidine" evidence="7">
    <location>
        <position position="57"/>
    </location>
</feature>
<dbReference type="Pfam" id="PF02895">
    <property type="entry name" value="H-kinase_dim"/>
    <property type="match status" value="1"/>
</dbReference>
<dbReference type="Proteomes" id="UP001595683">
    <property type="component" value="Unassembled WGS sequence"/>
</dbReference>
<keyword evidence="12" id="KW-1185">Reference proteome</keyword>
<keyword evidence="4 11" id="KW-0808">Transferase</keyword>
<evidence type="ECO:0000259" key="8">
    <source>
        <dbReference type="PROSITE" id="PS50109"/>
    </source>
</evidence>
<evidence type="ECO:0000259" key="10">
    <source>
        <dbReference type="PROSITE" id="PS50894"/>
    </source>
</evidence>
<dbReference type="EC" id="2.7.13.3" evidence="2"/>
<dbReference type="Gene3D" id="1.10.287.560">
    <property type="entry name" value="Histidine kinase CheA-like, homodimeric domain"/>
    <property type="match status" value="1"/>
</dbReference>
<dbReference type="RefSeq" id="WP_191323773.1">
    <property type="nucleotide sequence ID" value="NZ_BMZP01000005.1"/>
</dbReference>
<dbReference type="InterPro" id="IPR002545">
    <property type="entry name" value="CheW-lke_dom"/>
</dbReference>
<dbReference type="SUPFAM" id="SSF47384">
    <property type="entry name" value="Homodimeric domain of signal transducing histidine kinase"/>
    <property type="match status" value="1"/>
</dbReference>
<evidence type="ECO:0000256" key="4">
    <source>
        <dbReference type="ARBA" id="ARBA00022679"/>
    </source>
</evidence>
<evidence type="ECO:0000256" key="2">
    <source>
        <dbReference type="ARBA" id="ARBA00012438"/>
    </source>
</evidence>